<accession>A0A2V3J452</accession>
<organism evidence="2 3">
    <name type="scientific">Gracilariopsis chorda</name>
    <dbReference type="NCBI Taxonomy" id="448386"/>
    <lineage>
        <taxon>Eukaryota</taxon>
        <taxon>Rhodophyta</taxon>
        <taxon>Florideophyceae</taxon>
        <taxon>Rhodymeniophycidae</taxon>
        <taxon>Gracilariales</taxon>
        <taxon>Gracilariaceae</taxon>
        <taxon>Gracilariopsis</taxon>
    </lineage>
</organism>
<keyword evidence="3" id="KW-1185">Reference proteome</keyword>
<name>A0A2V3J452_9FLOR</name>
<sequence>MTDANNFTANRPQSPPQTAMPGPSGAPATPATPPTPVADAKLYTARLKRIPDTIPSPQNRSQVFTGADVTAMNQRIRRLTPPRIALSATARTAHVVQPQSTPAPNFYGSDTEAYQRRSKRYLDANGAGAQPRGGAPVFSGSDTARYDTRMLRLSDRTVC</sequence>
<evidence type="ECO:0000313" key="2">
    <source>
        <dbReference type="EMBL" id="PXF49236.1"/>
    </source>
</evidence>
<reference evidence="2 3" key="1">
    <citation type="journal article" date="2018" name="Mol. Biol. Evol.">
        <title>Analysis of the draft genome of the red seaweed Gracilariopsis chorda provides insights into genome size evolution in Rhodophyta.</title>
        <authorList>
            <person name="Lee J."/>
            <person name="Yang E.C."/>
            <person name="Graf L."/>
            <person name="Yang J.H."/>
            <person name="Qiu H."/>
            <person name="Zel Zion U."/>
            <person name="Chan C.X."/>
            <person name="Stephens T.G."/>
            <person name="Weber A.P.M."/>
            <person name="Boo G.H."/>
            <person name="Boo S.M."/>
            <person name="Kim K.M."/>
            <person name="Shin Y."/>
            <person name="Jung M."/>
            <person name="Lee S.J."/>
            <person name="Yim H.S."/>
            <person name="Lee J.H."/>
            <person name="Bhattacharya D."/>
            <person name="Yoon H.S."/>
        </authorList>
    </citation>
    <scope>NUCLEOTIDE SEQUENCE [LARGE SCALE GENOMIC DNA]</scope>
    <source>
        <strain evidence="2 3">SKKU-2015</strain>
        <tissue evidence="2">Whole body</tissue>
    </source>
</reference>
<feature type="region of interest" description="Disordered" evidence="1">
    <location>
        <begin position="1"/>
        <end position="37"/>
    </location>
</feature>
<protein>
    <submittedName>
        <fullName evidence="2">Uncharacterized protein</fullName>
    </submittedName>
</protein>
<feature type="compositionally biased region" description="Polar residues" evidence="1">
    <location>
        <begin position="1"/>
        <end position="12"/>
    </location>
</feature>
<dbReference type="EMBL" id="NBIV01000007">
    <property type="protein sequence ID" value="PXF49236.1"/>
    <property type="molecule type" value="Genomic_DNA"/>
</dbReference>
<feature type="compositionally biased region" description="Low complexity" evidence="1">
    <location>
        <begin position="19"/>
        <end position="29"/>
    </location>
</feature>
<evidence type="ECO:0000313" key="3">
    <source>
        <dbReference type="Proteomes" id="UP000247409"/>
    </source>
</evidence>
<comment type="caution">
    <text evidence="2">The sequence shown here is derived from an EMBL/GenBank/DDBJ whole genome shotgun (WGS) entry which is preliminary data.</text>
</comment>
<dbReference type="Proteomes" id="UP000247409">
    <property type="component" value="Unassembled WGS sequence"/>
</dbReference>
<proteinExistence type="predicted"/>
<dbReference type="AlphaFoldDB" id="A0A2V3J452"/>
<evidence type="ECO:0000256" key="1">
    <source>
        <dbReference type="SAM" id="MobiDB-lite"/>
    </source>
</evidence>
<gene>
    <name evidence="2" type="ORF">BWQ96_01025</name>
</gene>